<dbReference type="InterPro" id="IPR009078">
    <property type="entry name" value="Ferritin-like_SF"/>
</dbReference>
<dbReference type="PIRSF" id="PIRSF012318">
    <property type="entry name" value="UCP012318"/>
    <property type="match status" value="1"/>
</dbReference>
<dbReference type="CDD" id="cd00657">
    <property type="entry name" value="Ferritin_like"/>
    <property type="match status" value="1"/>
</dbReference>
<dbReference type="PANTHER" id="PTHR42782">
    <property type="entry name" value="SI:CH73-314G15.3"/>
    <property type="match status" value="1"/>
</dbReference>
<dbReference type="SUPFAM" id="SSF47240">
    <property type="entry name" value="Ferritin-like"/>
    <property type="match status" value="1"/>
</dbReference>
<dbReference type="Proteomes" id="UP001254608">
    <property type="component" value="Unassembled WGS sequence"/>
</dbReference>
<name>A0ABU2WLH0_9GAMM</name>
<dbReference type="EMBL" id="JAVRIC010000016">
    <property type="protein sequence ID" value="MDT0498054.1"/>
    <property type="molecule type" value="Genomic_DNA"/>
</dbReference>
<proteinExistence type="predicted"/>
<reference evidence="1 2" key="1">
    <citation type="submission" date="2023-09" db="EMBL/GenBank/DDBJ databases">
        <authorList>
            <person name="Rey-Velasco X."/>
        </authorList>
    </citation>
    <scope>NUCLEOTIDE SEQUENCE [LARGE SCALE GENOMIC DNA]</scope>
    <source>
        <strain evidence="1 2">W345</strain>
    </source>
</reference>
<comment type="caution">
    <text evidence="1">The sequence shown here is derived from an EMBL/GenBank/DDBJ whole genome shotgun (WGS) entry which is preliminary data.</text>
</comment>
<dbReference type="InterPro" id="IPR007402">
    <property type="entry name" value="DUF455"/>
</dbReference>
<dbReference type="RefSeq" id="WP_311365444.1">
    <property type="nucleotide sequence ID" value="NZ_JAVRIC010000016.1"/>
</dbReference>
<protein>
    <submittedName>
        <fullName evidence="1">Ferritin-like domain-containing protein</fullName>
    </submittedName>
</protein>
<accession>A0ABU2WLH0</accession>
<organism evidence="1 2">
    <name type="scientific">Banduia mediterranea</name>
    <dbReference type="NCBI Taxonomy" id="3075609"/>
    <lineage>
        <taxon>Bacteria</taxon>
        <taxon>Pseudomonadati</taxon>
        <taxon>Pseudomonadota</taxon>
        <taxon>Gammaproteobacteria</taxon>
        <taxon>Nevskiales</taxon>
        <taxon>Algiphilaceae</taxon>
        <taxon>Banduia</taxon>
    </lineage>
</organism>
<evidence type="ECO:0000313" key="1">
    <source>
        <dbReference type="EMBL" id="MDT0498054.1"/>
    </source>
</evidence>
<keyword evidence="2" id="KW-1185">Reference proteome</keyword>
<dbReference type="InterPro" id="IPR011197">
    <property type="entry name" value="UCP012318"/>
</dbReference>
<evidence type="ECO:0000313" key="2">
    <source>
        <dbReference type="Proteomes" id="UP001254608"/>
    </source>
</evidence>
<sequence length="257" mass="28796">MSDAGLQAVYDALVECDPVEKCRKLGGVEIGEGIARVPRAQPVEAIPGRPPRPLLCHPREMPKRSLGGPAGRAALLHAVAHIEFNAINLALDAIWRFEAMPADYYHDWLSVARDEARHFGLCRQRLREMGLDYGELPAHDGLWEAAQKTAHDVLARMACVPRVLEARGLDVTPGMIERLRQAGDERSVAVLEVILHEEVRHVAIGTRWFRELCAQRQLPPDPTFRDLLARHQMQVRPPFNWPAREAAGFVRCELPGL</sequence>
<dbReference type="PANTHER" id="PTHR42782:SF4">
    <property type="entry name" value="DUF455 DOMAIN-CONTAINING PROTEIN"/>
    <property type="match status" value="1"/>
</dbReference>
<gene>
    <name evidence="1" type="ORF">RM530_11865</name>
</gene>
<dbReference type="Pfam" id="PF04305">
    <property type="entry name" value="DUF455"/>
    <property type="match status" value="1"/>
</dbReference>